<reference evidence="1" key="1">
    <citation type="submission" date="2019-08" db="EMBL/GenBank/DDBJ databases">
        <authorList>
            <person name="Kucharzyk K."/>
            <person name="Murdoch R.W."/>
            <person name="Higgins S."/>
            <person name="Loffler F."/>
        </authorList>
    </citation>
    <scope>NUCLEOTIDE SEQUENCE</scope>
</reference>
<organism evidence="1">
    <name type="scientific">bioreactor metagenome</name>
    <dbReference type="NCBI Taxonomy" id="1076179"/>
    <lineage>
        <taxon>unclassified sequences</taxon>
        <taxon>metagenomes</taxon>
        <taxon>ecological metagenomes</taxon>
    </lineage>
</organism>
<accession>A0A645JN67</accession>
<proteinExistence type="predicted"/>
<protein>
    <submittedName>
        <fullName evidence="1">Uncharacterized protein</fullName>
    </submittedName>
</protein>
<evidence type="ECO:0000313" key="1">
    <source>
        <dbReference type="EMBL" id="MPN64787.1"/>
    </source>
</evidence>
<name>A0A645JN67_9ZZZZ</name>
<dbReference type="AlphaFoldDB" id="A0A645JN67"/>
<comment type="caution">
    <text evidence="1">The sequence shown here is derived from an EMBL/GenBank/DDBJ whole genome shotgun (WGS) entry which is preliminary data.</text>
</comment>
<sequence length="89" mass="9308">MAKGFSVPGVVKAPNMAISASTPPTSTFIPIFSVSLFETFSICNLSDLTIAAIPTAFSNAYSPARAPATFCGTNVSTANKSLIRIFFVL</sequence>
<gene>
    <name evidence="1" type="ORF">SDC9_212564</name>
</gene>
<dbReference type="EMBL" id="VSSQ01146165">
    <property type="protein sequence ID" value="MPN64787.1"/>
    <property type="molecule type" value="Genomic_DNA"/>
</dbReference>